<dbReference type="STRING" id="1219360.GCA_001571305_04232"/>
<dbReference type="AlphaFoldDB" id="A0A4U3EU68"/>
<organism evidence="3 4">
    <name type="scientific">Erwinia persicina</name>
    <dbReference type="NCBI Taxonomy" id="55211"/>
    <lineage>
        <taxon>Bacteria</taxon>
        <taxon>Pseudomonadati</taxon>
        <taxon>Pseudomonadota</taxon>
        <taxon>Gammaproteobacteria</taxon>
        <taxon>Enterobacterales</taxon>
        <taxon>Erwiniaceae</taxon>
        <taxon>Erwinia</taxon>
    </lineage>
</organism>
<comment type="caution">
    <text evidence="3">The sequence shown here is derived from an EMBL/GenBank/DDBJ whole genome shotgun (WGS) entry which is preliminary data.</text>
</comment>
<evidence type="ECO:0000313" key="3">
    <source>
        <dbReference type="EMBL" id="TKJ84153.1"/>
    </source>
</evidence>
<proteinExistence type="predicted"/>
<dbReference type="Proteomes" id="UP000661012">
    <property type="component" value="Unassembled WGS sequence"/>
</dbReference>
<name>A0A4U3EU68_9GAMM</name>
<dbReference type="OrthoDB" id="8970044at2"/>
<dbReference type="EMBL" id="JACYNN010000038">
    <property type="protein sequence ID" value="MBD8109241.1"/>
    <property type="molecule type" value="Genomic_DNA"/>
</dbReference>
<reference evidence="3 4" key="1">
    <citation type="journal article" date="2019" name="Sci. Rep.">
        <title>Differences in resource use lead to coexistence of seed-transmitted microbial populations.</title>
        <authorList>
            <person name="Torres-Cortes G."/>
            <person name="Garcia B.J."/>
            <person name="Compant S."/>
            <person name="Rezki S."/>
            <person name="Jones P."/>
            <person name="Preveaux A."/>
            <person name="Briand M."/>
            <person name="Roulet A."/>
            <person name="Bouchez O."/>
            <person name="Jacobson D."/>
            <person name="Barret M."/>
        </authorList>
    </citation>
    <scope>NUCLEOTIDE SEQUENCE [LARGE SCALE GENOMIC DNA]</scope>
    <source>
        <strain evidence="3 4">CFBP13511</strain>
    </source>
</reference>
<dbReference type="InterPro" id="IPR009677">
    <property type="entry name" value="DUF1266"/>
</dbReference>
<evidence type="ECO:0000313" key="4">
    <source>
        <dbReference type="Proteomes" id="UP000306393"/>
    </source>
</evidence>
<keyword evidence="5" id="KW-1185">Reference proteome</keyword>
<evidence type="ECO:0000313" key="5">
    <source>
        <dbReference type="Proteomes" id="UP000661012"/>
    </source>
</evidence>
<sequence length="238" mass="27245">MFSVIDDSARRWLLALSAPMVAINAGSGAAYDCDQFYPFDTRVDLNGSWGIDSREQLFEMILRMIDNGHAEDLAHYFRLWHRLSLTEWQDYVAHQTPDVQAKLALVADSAVMCGDGGIRAWDLARMGFLCRIGLLNGWITPSENLWFHSRLGVRARYYYSSWQHYNAGFIIGRLYWQSLNASDADARRYAFSADAGSTTNIELMRQLYTHPESPISQLPWHIDVPEMDKPESLPEMDL</sequence>
<dbReference type="Pfam" id="PF06889">
    <property type="entry name" value="DUF1266"/>
    <property type="match status" value="1"/>
</dbReference>
<accession>A0A4U3EU68</accession>
<dbReference type="Proteomes" id="UP000306393">
    <property type="component" value="Unassembled WGS sequence"/>
</dbReference>
<dbReference type="RefSeq" id="WP_137270057.1">
    <property type="nucleotide sequence ID" value="NZ_CP173606.1"/>
</dbReference>
<reference evidence="2 5" key="2">
    <citation type="journal article" date="2020" name="FEMS Microbiol. Ecol.">
        <title>Temporal dynamics of bacterial communities during seed development and maturation.</title>
        <authorList>
            <person name="Chesneau G."/>
            <person name="Torres-Cortes G."/>
            <person name="Briand M."/>
            <person name="Darrasse A."/>
            <person name="Preveaux A."/>
            <person name="Marais C."/>
            <person name="Jacques M.A."/>
            <person name="Shade A."/>
            <person name="Barret M."/>
        </authorList>
    </citation>
    <scope>NUCLEOTIDE SEQUENCE [LARGE SCALE GENOMIC DNA]</scope>
    <source>
        <strain evidence="2 5">CFBP13732</strain>
    </source>
</reference>
<evidence type="ECO:0000313" key="2">
    <source>
        <dbReference type="EMBL" id="MBD8109241.1"/>
    </source>
</evidence>
<evidence type="ECO:0000259" key="1">
    <source>
        <dbReference type="Pfam" id="PF06889"/>
    </source>
</evidence>
<feature type="domain" description="DUF1266" evidence="1">
    <location>
        <begin position="45"/>
        <end position="220"/>
    </location>
</feature>
<dbReference type="EMBL" id="QGAC01000029">
    <property type="protein sequence ID" value="TKJ84153.1"/>
    <property type="molecule type" value="Genomic_DNA"/>
</dbReference>
<gene>
    <name evidence="3" type="ORF">EpCFBP13511_21600</name>
    <name evidence="2" type="ORF">IFT93_23020</name>
</gene>
<protein>
    <submittedName>
        <fullName evidence="2">DUF1266 domain-containing protein</fullName>
    </submittedName>
</protein>